<organism evidence="1 2">
    <name type="scientific">Microbispora bryophytorum subsp. camponoti</name>
    <dbReference type="NCBI Taxonomy" id="1677852"/>
    <lineage>
        <taxon>Bacteria</taxon>
        <taxon>Bacillati</taxon>
        <taxon>Actinomycetota</taxon>
        <taxon>Actinomycetes</taxon>
        <taxon>Streptosporangiales</taxon>
        <taxon>Streptosporangiaceae</taxon>
        <taxon>Microbispora</taxon>
    </lineage>
</organism>
<sequence length="54" mass="5947">MTEKEPSSLIPSMRLDDLLAELQSRLEAVLATRDRVHALLEAVVSIGSDLDLEV</sequence>
<accession>A0ABR8LB89</accession>
<dbReference type="EMBL" id="JACXRZ010000043">
    <property type="protein sequence ID" value="MBD3148147.1"/>
    <property type="molecule type" value="Genomic_DNA"/>
</dbReference>
<reference evidence="1 2" key="1">
    <citation type="submission" date="2020-09" db="EMBL/GenBank/DDBJ databases">
        <title>Actinomycete isolated from the Camponotus japonicus Mayr.</title>
        <authorList>
            <person name="Gong X."/>
        </authorList>
    </citation>
    <scope>NUCLEOTIDE SEQUENCE [LARGE SCALE GENOMIC DNA]</scope>
    <source>
        <strain evidence="1 2">2C-HV3</strain>
    </source>
</reference>
<evidence type="ECO:0000313" key="2">
    <source>
        <dbReference type="Proteomes" id="UP000653231"/>
    </source>
</evidence>
<evidence type="ECO:0000313" key="1">
    <source>
        <dbReference type="EMBL" id="MBD3148147.1"/>
    </source>
</evidence>
<keyword evidence="2" id="KW-1185">Reference proteome</keyword>
<feature type="non-terminal residue" evidence="1">
    <location>
        <position position="54"/>
    </location>
</feature>
<protein>
    <submittedName>
        <fullName evidence="1">Uncharacterized protein</fullName>
    </submittedName>
</protein>
<proteinExistence type="predicted"/>
<dbReference type="Proteomes" id="UP000653231">
    <property type="component" value="Unassembled WGS sequence"/>
</dbReference>
<gene>
    <name evidence="1" type="ORF">IEQ31_33960</name>
</gene>
<name>A0ABR8LB89_9ACTN</name>
<comment type="caution">
    <text evidence="1">The sequence shown here is derived from an EMBL/GenBank/DDBJ whole genome shotgun (WGS) entry which is preliminary data.</text>
</comment>